<feature type="transmembrane region" description="Helical" evidence="2">
    <location>
        <begin position="378"/>
        <end position="403"/>
    </location>
</feature>
<name>A0AAN7ZUD8_9COLE</name>
<keyword evidence="1" id="KW-0175">Coiled coil</keyword>
<dbReference type="Pfam" id="PF10551">
    <property type="entry name" value="MULE"/>
    <property type="match status" value="1"/>
</dbReference>
<evidence type="ECO:0000313" key="4">
    <source>
        <dbReference type="EMBL" id="KAK5648053.1"/>
    </source>
</evidence>
<keyword evidence="5" id="KW-1185">Reference proteome</keyword>
<reference evidence="4 5" key="1">
    <citation type="journal article" date="2024" name="Insects">
        <title>An Improved Chromosome-Level Genome Assembly of the Firefly Pyrocoelia pectoralis.</title>
        <authorList>
            <person name="Fu X."/>
            <person name="Meyer-Rochow V.B."/>
            <person name="Ballantyne L."/>
            <person name="Zhu X."/>
        </authorList>
    </citation>
    <scope>NUCLEOTIDE SEQUENCE [LARGE SCALE GENOMIC DNA]</scope>
    <source>
        <strain evidence="4">XCY_ONT2</strain>
    </source>
</reference>
<gene>
    <name evidence="4" type="ORF">RI129_002945</name>
</gene>
<dbReference type="InterPro" id="IPR052797">
    <property type="entry name" value="RegFact_GeneExpr_CellDeath"/>
</dbReference>
<dbReference type="EMBL" id="JAVRBK010000002">
    <property type="protein sequence ID" value="KAK5648053.1"/>
    <property type="molecule type" value="Genomic_DNA"/>
</dbReference>
<dbReference type="PANTHER" id="PTHR33936">
    <property type="entry name" value="PROTEIN CBG17840"/>
    <property type="match status" value="1"/>
</dbReference>
<comment type="caution">
    <text evidence="4">The sequence shown here is derived from an EMBL/GenBank/DDBJ whole genome shotgun (WGS) entry which is preliminary data.</text>
</comment>
<sequence>MTTHYCKKCQKQFCNEHRSDTYSKAAKKCPLCNFRKSLKSQMYTHFKDTHDIEMDVEIFEFSAREDFEIWKTSTEQISKSRFVKERGDLTYKLHKTFSYICHRSGFYISESQNKRHLKTQGSRKIEGFCQSAMKVTYIKTHVGHTIDLGHLNLTAGERKEIAAKIALKIPFSHILDEVRDKVTEDSIQRIHLLTRKDLNNITTAFNLHAESVRHPNDAISIEAWVTDMHNTQCVLFYKPQEDFVLIIMNDGQFQMLQQFSTDCVCIDCTHGLNGYDFELHTLLVLDDLRQGFPTAFLISNRSDQEVLTLFFSCIKEKIGYSISPKVFMSDMAEAHYNVWNRVMNEAEFRLFCTWHVDRAWRKNLSSITSKDKQVNTFLINYFFFFFFFYFNDKLFTISFLLMLEQFLKKSFQDPDTKFSAYFNEHYGENVKSWAYCYRLHSGLYKSLSRTTASNIPNLNSSVDGTLRKKNRDLAEFRKHFIACEEKLKELQEIKQVYKEQLQTQKERNNILKEVVGLLQTQKNVTNS</sequence>
<organism evidence="4 5">
    <name type="scientific">Pyrocoelia pectoralis</name>
    <dbReference type="NCBI Taxonomy" id="417401"/>
    <lineage>
        <taxon>Eukaryota</taxon>
        <taxon>Metazoa</taxon>
        <taxon>Ecdysozoa</taxon>
        <taxon>Arthropoda</taxon>
        <taxon>Hexapoda</taxon>
        <taxon>Insecta</taxon>
        <taxon>Pterygota</taxon>
        <taxon>Neoptera</taxon>
        <taxon>Endopterygota</taxon>
        <taxon>Coleoptera</taxon>
        <taxon>Polyphaga</taxon>
        <taxon>Elateriformia</taxon>
        <taxon>Elateroidea</taxon>
        <taxon>Lampyridae</taxon>
        <taxon>Lampyrinae</taxon>
        <taxon>Pyrocoelia</taxon>
    </lineage>
</organism>
<accession>A0AAN7ZUD8</accession>
<proteinExistence type="predicted"/>
<evidence type="ECO:0000259" key="3">
    <source>
        <dbReference type="Pfam" id="PF10551"/>
    </source>
</evidence>
<dbReference type="InterPro" id="IPR018289">
    <property type="entry name" value="MULE_transposase_dom"/>
</dbReference>
<feature type="domain" description="MULE transposase" evidence="3">
    <location>
        <begin position="264"/>
        <end position="356"/>
    </location>
</feature>
<dbReference type="AlphaFoldDB" id="A0AAN7ZUD8"/>
<feature type="coiled-coil region" evidence="1">
    <location>
        <begin position="480"/>
        <end position="514"/>
    </location>
</feature>
<keyword evidence="2" id="KW-1133">Transmembrane helix</keyword>
<keyword evidence="2" id="KW-0812">Transmembrane</keyword>
<evidence type="ECO:0000313" key="5">
    <source>
        <dbReference type="Proteomes" id="UP001329430"/>
    </source>
</evidence>
<dbReference type="PANTHER" id="PTHR33936:SF24">
    <property type="entry name" value="C2H2-TYPE DOMAIN-CONTAINING PROTEIN"/>
    <property type="match status" value="1"/>
</dbReference>
<protein>
    <recommendedName>
        <fullName evidence="3">MULE transposase domain-containing protein</fullName>
    </recommendedName>
</protein>
<keyword evidence="2" id="KW-0472">Membrane</keyword>
<evidence type="ECO:0000256" key="2">
    <source>
        <dbReference type="SAM" id="Phobius"/>
    </source>
</evidence>
<evidence type="ECO:0000256" key="1">
    <source>
        <dbReference type="SAM" id="Coils"/>
    </source>
</evidence>
<dbReference type="Proteomes" id="UP001329430">
    <property type="component" value="Chromosome 2"/>
</dbReference>